<sequence length="75" mass="8371">MVQRGAHLPNRYFIQVSKRLDTRKHLISVFADAGASANAAYDDIFRGLVLSSEQSHNPRFVSRNSISQGVQIKAE</sequence>
<proteinExistence type="predicted"/>
<reference evidence="1 2" key="1">
    <citation type="submission" date="2014-09" db="EMBL/GenBank/DDBJ databases">
        <authorList>
            <person name="Magalhaes I.L.F."/>
            <person name="Oliveira U."/>
            <person name="Santos F.R."/>
            <person name="Vidigal T.H.D.A."/>
            <person name="Brescovit A.D."/>
            <person name="Santos A.J."/>
        </authorList>
    </citation>
    <scope>NUCLEOTIDE SEQUENCE [LARGE SCALE GENOMIC DNA]</scope>
</reference>
<accession>A0A0P1BQI6</accession>
<keyword evidence="2" id="KW-1185">Reference proteome</keyword>
<name>A0A0P1BQI6_9BASI</name>
<organism evidence="1 2">
    <name type="scientific">Ceraceosorus bombacis</name>
    <dbReference type="NCBI Taxonomy" id="401625"/>
    <lineage>
        <taxon>Eukaryota</taxon>
        <taxon>Fungi</taxon>
        <taxon>Dikarya</taxon>
        <taxon>Basidiomycota</taxon>
        <taxon>Ustilaginomycotina</taxon>
        <taxon>Exobasidiomycetes</taxon>
        <taxon>Ceraceosorales</taxon>
        <taxon>Ceraceosoraceae</taxon>
        <taxon>Ceraceosorus</taxon>
    </lineage>
</organism>
<dbReference type="EMBL" id="CCYA01000275">
    <property type="protein sequence ID" value="CEH18624.1"/>
    <property type="molecule type" value="Genomic_DNA"/>
</dbReference>
<dbReference type="AlphaFoldDB" id="A0A0P1BQI6"/>
<protein>
    <submittedName>
        <fullName evidence="1">Uncharacterized protein</fullName>
    </submittedName>
</protein>
<dbReference type="Proteomes" id="UP000054845">
    <property type="component" value="Unassembled WGS sequence"/>
</dbReference>
<evidence type="ECO:0000313" key="1">
    <source>
        <dbReference type="EMBL" id="CEH18624.1"/>
    </source>
</evidence>
<evidence type="ECO:0000313" key="2">
    <source>
        <dbReference type="Proteomes" id="UP000054845"/>
    </source>
</evidence>